<dbReference type="EC" id="1.-.-.-" evidence="3"/>
<gene>
    <name evidence="3" type="ORF">Q4610_20270</name>
</gene>
<dbReference type="InterPro" id="IPR006076">
    <property type="entry name" value="FAD-dep_OxRdtase"/>
</dbReference>
<dbReference type="InterPro" id="IPR036188">
    <property type="entry name" value="FAD/NAD-bd_sf"/>
</dbReference>
<dbReference type="Gene3D" id="3.30.9.10">
    <property type="entry name" value="D-Amino Acid Oxidase, subunit A, domain 2"/>
    <property type="match status" value="1"/>
</dbReference>
<protein>
    <submittedName>
        <fullName evidence="3">FAD-binding oxidoreductase</fullName>
        <ecNumber evidence="3">1.-.-.-</ecNumber>
    </submittedName>
</protein>
<evidence type="ECO:0000256" key="1">
    <source>
        <dbReference type="ARBA" id="ARBA00023002"/>
    </source>
</evidence>
<dbReference type="PANTHER" id="PTHR13847:SF281">
    <property type="entry name" value="FAD DEPENDENT OXIDOREDUCTASE DOMAIN-CONTAINING PROTEIN"/>
    <property type="match status" value="1"/>
</dbReference>
<reference evidence="3" key="1">
    <citation type="submission" date="2023-07" db="EMBL/GenBank/DDBJ databases">
        <title>Bacterial whole genome sequence for Sphingobium sp. HBC34.</title>
        <authorList>
            <person name="Le V."/>
            <person name="Ko S.-R."/>
            <person name="Ahn C.-Y."/>
            <person name="Oh H.-M."/>
        </authorList>
    </citation>
    <scope>NUCLEOTIDE SEQUENCE</scope>
    <source>
        <strain evidence="3">HBC34</strain>
    </source>
</reference>
<name>A0ABT8ZTS9_9SPHN</name>
<dbReference type="Pfam" id="PF01266">
    <property type="entry name" value="DAO"/>
    <property type="match status" value="1"/>
</dbReference>
<dbReference type="Proteomes" id="UP001176471">
    <property type="component" value="Unassembled WGS sequence"/>
</dbReference>
<keyword evidence="4" id="KW-1185">Reference proteome</keyword>
<organism evidence="3 4">
    <name type="scientific">Sphingobium cyanobacteriorum</name>
    <dbReference type="NCBI Taxonomy" id="3063954"/>
    <lineage>
        <taxon>Bacteria</taxon>
        <taxon>Pseudomonadati</taxon>
        <taxon>Pseudomonadota</taxon>
        <taxon>Alphaproteobacteria</taxon>
        <taxon>Sphingomonadales</taxon>
        <taxon>Sphingomonadaceae</taxon>
        <taxon>Sphingobium</taxon>
    </lineage>
</organism>
<comment type="caution">
    <text evidence="3">The sequence shown here is derived from an EMBL/GenBank/DDBJ whole genome shotgun (WGS) entry which is preliminary data.</text>
</comment>
<proteinExistence type="predicted"/>
<sequence length="430" mass="45993">MGAFNSQLGIAQSYYAATATPPLETTRLTGAATADVAVVGAGCTGLAAALAAARAGYSVIVLEGGEIGWGASGRNGGQIIPGLRMSAFDLVRKYGADHARKLFDLATSARDAVVKLIQDEGIECDLRLTGHLTGAIRESDMPGLEQEVRCMREVMDYPHASIIDHAAMQQEVARPYVGGMLDMGGGHMHPLNYTLGLAKAVIAAGARIHSNSAAIELSRSSVETKIQTEHGYIKAKYVILAGDSLLGDLDRNISRYIMPIANYIATTSPLPEEITLIRNDRAVSDTKFVVNYYRMTADGRLLFGGGERYTTSPPADMAAFVRPFLEKNFPQISGITIDHAWGGLVSVTRTRLPHLGRNGPVLWAHGYSGMGTILSTLAGRLLADAIDGDSRGLDLFRSINPPPFPGGTALRGPLHTLAMLWFSMRDRIGL</sequence>
<keyword evidence="1 3" id="KW-0560">Oxidoreductase</keyword>
<evidence type="ECO:0000313" key="4">
    <source>
        <dbReference type="Proteomes" id="UP001176471"/>
    </source>
</evidence>
<dbReference type="PANTHER" id="PTHR13847">
    <property type="entry name" value="SARCOSINE DEHYDROGENASE-RELATED"/>
    <property type="match status" value="1"/>
</dbReference>
<dbReference type="EMBL" id="JAUQOM010000024">
    <property type="protein sequence ID" value="MDO7837384.1"/>
    <property type="molecule type" value="Genomic_DNA"/>
</dbReference>
<dbReference type="PRINTS" id="PR00420">
    <property type="entry name" value="RNGMNOXGNASE"/>
</dbReference>
<accession>A0ABT8ZTS9</accession>
<evidence type="ECO:0000313" key="3">
    <source>
        <dbReference type="EMBL" id="MDO7837384.1"/>
    </source>
</evidence>
<dbReference type="Gene3D" id="3.50.50.60">
    <property type="entry name" value="FAD/NAD(P)-binding domain"/>
    <property type="match status" value="1"/>
</dbReference>
<dbReference type="SUPFAM" id="SSF51905">
    <property type="entry name" value="FAD/NAD(P)-binding domain"/>
    <property type="match status" value="1"/>
</dbReference>
<evidence type="ECO:0000259" key="2">
    <source>
        <dbReference type="Pfam" id="PF01266"/>
    </source>
</evidence>
<feature type="domain" description="FAD dependent oxidoreductase" evidence="2">
    <location>
        <begin position="35"/>
        <end position="384"/>
    </location>
</feature>
<dbReference type="GO" id="GO:0016491">
    <property type="term" value="F:oxidoreductase activity"/>
    <property type="evidence" value="ECO:0007669"/>
    <property type="project" value="UniProtKB-KW"/>
</dbReference>
<dbReference type="RefSeq" id="WP_304537682.1">
    <property type="nucleotide sequence ID" value="NZ_JAUQOM010000024.1"/>
</dbReference>